<evidence type="ECO:0000313" key="3">
    <source>
        <dbReference type="Proteomes" id="UP000245697"/>
    </source>
</evidence>
<organism evidence="2 3">
    <name type="scientific">Actinoplanes xinjiangensis</name>
    <dbReference type="NCBI Taxonomy" id="512350"/>
    <lineage>
        <taxon>Bacteria</taxon>
        <taxon>Bacillati</taxon>
        <taxon>Actinomycetota</taxon>
        <taxon>Actinomycetes</taxon>
        <taxon>Micromonosporales</taxon>
        <taxon>Micromonosporaceae</taxon>
        <taxon>Actinoplanes</taxon>
    </lineage>
</organism>
<sequence>MRLPRRAVALTLALLTMTASSPAFPAAAVSKVQETASARMGQPCPSMAGEILTRPDYPWYIVDKAGYLRGIPPGVPDRIFTPGIHPRTDVPLETCAMGQDLSSHAAIITANDAVRPWYLYTNGKKYGLRPGIPEKYHLDGNKLQTMTVAILDGIPDGGLWD</sequence>
<keyword evidence="3" id="KW-1185">Reference proteome</keyword>
<dbReference type="AlphaFoldDB" id="A0A316EKA6"/>
<proteinExistence type="predicted"/>
<evidence type="ECO:0000256" key="1">
    <source>
        <dbReference type="SAM" id="SignalP"/>
    </source>
</evidence>
<keyword evidence="1" id="KW-0732">Signal</keyword>
<dbReference type="EMBL" id="QGGR01000032">
    <property type="protein sequence ID" value="PWK31700.1"/>
    <property type="molecule type" value="Genomic_DNA"/>
</dbReference>
<feature type="signal peptide" evidence="1">
    <location>
        <begin position="1"/>
        <end position="25"/>
    </location>
</feature>
<name>A0A316EKA6_9ACTN</name>
<accession>A0A316EKA6</accession>
<reference evidence="2 3" key="1">
    <citation type="submission" date="2018-05" db="EMBL/GenBank/DDBJ databases">
        <title>Genomic Encyclopedia of Archaeal and Bacterial Type Strains, Phase II (KMG-II): from individual species to whole genera.</title>
        <authorList>
            <person name="Goeker M."/>
        </authorList>
    </citation>
    <scope>NUCLEOTIDE SEQUENCE [LARGE SCALE GENOMIC DNA]</scope>
    <source>
        <strain evidence="2 3">DSM 45184</strain>
    </source>
</reference>
<dbReference type="Proteomes" id="UP000245697">
    <property type="component" value="Unassembled WGS sequence"/>
</dbReference>
<feature type="chain" id="PRO_5038707709" evidence="1">
    <location>
        <begin position="26"/>
        <end position="161"/>
    </location>
</feature>
<gene>
    <name evidence="2" type="ORF">BC793_13249</name>
</gene>
<comment type="caution">
    <text evidence="2">The sequence shown here is derived from an EMBL/GenBank/DDBJ whole genome shotgun (WGS) entry which is preliminary data.</text>
</comment>
<evidence type="ECO:0000313" key="2">
    <source>
        <dbReference type="EMBL" id="PWK31700.1"/>
    </source>
</evidence>
<protein>
    <submittedName>
        <fullName evidence="2">Uncharacterized protein</fullName>
    </submittedName>
</protein>